<feature type="region of interest" description="Disordered" evidence="1">
    <location>
        <begin position="1"/>
        <end position="23"/>
    </location>
</feature>
<dbReference type="PANTHER" id="PTHR42085:SF1">
    <property type="entry name" value="F-BOX DOMAIN-CONTAINING PROTEIN"/>
    <property type="match status" value="1"/>
</dbReference>
<evidence type="ECO:0000313" key="3">
    <source>
        <dbReference type="Proteomes" id="UP000799423"/>
    </source>
</evidence>
<gene>
    <name evidence="2" type="ORF">T440DRAFT_521876</name>
</gene>
<dbReference type="AlphaFoldDB" id="A0A6A7ATB4"/>
<name>A0A6A7ATB4_9PLEO</name>
<dbReference type="Proteomes" id="UP000799423">
    <property type="component" value="Unassembled WGS sequence"/>
</dbReference>
<dbReference type="EMBL" id="MU006336">
    <property type="protein sequence ID" value="KAF2846312.1"/>
    <property type="molecule type" value="Genomic_DNA"/>
</dbReference>
<evidence type="ECO:0008006" key="4">
    <source>
        <dbReference type="Google" id="ProtNLM"/>
    </source>
</evidence>
<organism evidence="2 3">
    <name type="scientific">Plenodomus tracheiphilus IPT5</name>
    <dbReference type="NCBI Taxonomy" id="1408161"/>
    <lineage>
        <taxon>Eukaryota</taxon>
        <taxon>Fungi</taxon>
        <taxon>Dikarya</taxon>
        <taxon>Ascomycota</taxon>
        <taxon>Pezizomycotina</taxon>
        <taxon>Dothideomycetes</taxon>
        <taxon>Pleosporomycetidae</taxon>
        <taxon>Pleosporales</taxon>
        <taxon>Pleosporineae</taxon>
        <taxon>Leptosphaeriaceae</taxon>
        <taxon>Plenodomus</taxon>
    </lineage>
</organism>
<evidence type="ECO:0000313" key="2">
    <source>
        <dbReference type="EMBL" id="KAF2846312.1"/>
    </source>
</evidence>
<protein>
    <recommendedName>
        <fullName evidence="4">F-box domain-containing protein</fullName>
    </recommendedName>
</protein>
<dbReference type="InterPro" id="IPR038883">
    <property type="entry name" value="AN11006-like"/>
</dbReference>
<accession>A0A6A7ATB4</accession>
<proteinExistence type="predicted"/>
<dbReference type="OrthoDB" id="5413827at2759"/>
<reference evidence="2" key="1">
    <citation type="submission" date="2020-01" db="EMBL/GenBank/DDBJ databases">
        <authorList>
            <consortium name="DOE Joint Genome Institute"/>
            <person name="Haridas S."/>
            <person name="Albert R."/>
            <person name="Binder M."/>
            <person name="Bloem J."/>
            <person name="Labutti K."/>
            <person name="Salamov A."/>
            <person name="Andreopoulos B."/>
            <person name="Baker S.E."/>
            <person name="Barry K."/>
            <person name="Bills G."/>
            <person name="Bluhm B.H."/>
            <person name="Cannon C."/>
            <person name="Castanera R."/>
            <person name="Culley D.E."/>
            <person name="Daum C."/>
            <person name="Ezra D."/>
            <person name="Gonzalez J.B."/>
            <person name="Henrissat B."/>
            <person name="Kuo A."/>
            <person name="Liang C."/>
            <person name="Lipzen A."/>
            <person name="Lutzoni F."/>
            <person name="Magnuson J."/>
            <person name="Mondo S."/>
            <person name="Nolan M."/>
            <person name="Ohm R."/>
            <person name="Pangilinan J."/>
            <person name="Park H.-J."/>
            <person name="Ramirez L."/>
            <person name="Alfaro M."/>
            <person name="Sun H."/>
            <person name="Tritt A."/>
            <person name="Yoshinaga Y."/>
            <person name="Zwiers L.-H."/>
            <person name="Turgeon B.G."/>
            <person name="Goodwin S.B."/>
            <person name="Spatafora J.W."/>
            <person name="Crous P.W."/>
            <person name="Grigoriev I.V."/>
        </authorList>
    </citation>
    <scope>NUCLEOTIDE SEQUENCE</scope>
    <source>
        <strain evidence="2">IPT5</strain>
    </source>
</reference>
<dbReference type="PANTHER" id="PTHR42085">
    <property type="entry name" value="F-BOX DOMAIN-CONTAINING PROTEIN"/>
    <property type="match status" value="1"/>
</dbReference>
<evidence type="ECO:0000256" key="1">
    <source>
        <dbReference type="SAM" id="MobiDB-lite"/>
    </source>
</evidence>
<sequence length="100" mass="11346">MDKSVATPDLGALESKTLENQPNSPLLRLPAELRNKIYMYTLPEKTVEVVFQAFRSYLYPGHLLPCSSASLVLTRRQIRHEALPLFYAYCTFQLLPDSAS</sequence>
<keyword evidence="3" id="KW-1185">Reference proteome</keyword>